<reference evidence="6 7" key="1">
    <citation type="submission" date="2023-07" db="EMBL/GenBank/DDBJ databases">
        <title>Genomic Encyclopedia of Type Strains, Phase IV (KMG-IV): sequencing the most valuable type-strain genomes for metagenomic binning, comparative biology and taxonomic classification.</title>
        <authorList>
            <person name="Goeker M."/>
        </authorList>
    </citation>
    <scope>NUCLEOTIDE SEQUENCE [LARGE SCALE GENOMIC DNA]</scope>
    <source>
        <strain evidence="6 7">DSM 15561</strain>
    </source>
</reference>
<dbReference type="Gene3D" id="1.10.10.10">
    <property type="entry name" value="Winged helix-like DNA-binding domain superfamily/Winged helix DNA-binding domain"/>
    <property type="match status" value="1"/>
</dbReference>
<dbReference type="Pfam" id="PF12802">
    <property type="entry name" value="MarR_2"/>
    <property type="match status" value="1"/>
</dbReference>
<dbReference type="InterPro" id="IPR036388">
    <property type="entry name" value="WH-like_DNA-bd_sf"/>
</dbReference>
<feature type="region of interest" description="Disordered" evidence="4">
    <location>
        <begin position="177"/>
        <end position="225"/>
    </location>
</feature>
<comment type="caution">
    <text evidence="6">The sequence shown here is derived from an EMBL/GenBank/DDBJ whole genome shotgun (WGS) entry which is preliminary data.</text>
</comment>
<feature type="compositionally biased region" description="Low complexity" evidence="4">
    <location>
        <begin position="192"/>
        <end position="207"/>
    </location>
</feature>
<dbReference type="GO" id="GO:0003677">
    <property type="term" value="F:DNA binding"/>
    <property type="evidence" value="ECO:0007669"/>
    <property type="project" value="UniProtKB-KW"/>
</dbReference>
<dbReference type="InterPro" id="IPR036390">
    <property type="entry name" value="WH_DNA-bd_sf"/>
</dbReference>
<proteinExistence type="predicted"/>
<dbReference type="InterPro" id="IPR023187">
    <property type="entry name" value="Tscrpt_reg_MarR-type_CS"/>
</dbReference>
<gene>
    <name evidence="6" type="ORF">QOZ99_000554</name>
</gene>
<evidence type="ECO:0000256" key="1">
    <source>
        <dbReference type="ARBA" id="ARBA00023015"/>
    </source>
</evidence>
<evidence type="ECO:0000313" key="7">
    <source>
        <dbReference type="Proteomes" id="UP001235094"/>
    </source>
</evidence>
<evidence type="ECO:0000256" key="4">
    <source>
        <dbReference type="SAM" id="MobiDB-lite"/>
    </source>
</evidence>
<sequence length="225" mass="24061">MADINVSLSPRPTKGDPGVPARSGGMGGGIGGGMGEGDPLVDVIELFFFAYRNFVSDPDEILQGIGFGRAHHRVLHFVNRHPGMRVTDLLDILRITKQSLGRVLRELVDQGFIDSRAGASDRRQRLLHLTPKGEALAQQFVTLQSHRIRRALEECGPDSRETARRFLVAMIDPEDRGPVEKLIARADQQAEAKTPPGASGKAAPPAGGSSGATGNRPAPPVRPAG</sequence>
<keyword evidence="7" id="KW-1185">Reference proteome</keyword>
<feature type="region of interest" description="Disordered" evidence="4">
    <location>
        <begin position="1"/>
        <end position="31"/>
    </location>
</feature>
<dbReference type="PRINTS" id="PR00598">
    <property type="entry name" value="HTHMARR"/>
</dbReference>
<dbReference type="RefSeq" id="WP_306888441.1">
    <property type="nucleotide sequence ID" value="NZ_JAUSVR010000001.1"/>
</dbReference>
<evidence type="ECO:0000259" key="5">
    <source>
        <dbReference type="PROSITE" id="PS50995"/>
    </source>
</evidence>
<dbReference type="Proteomes" id="UP001235094">
    <property type="component" value="Unassembled WGS sequence"/>
</dbReference>
<name>A0ABU0LLV0_9HYPH</name>
<evidence type="ECO:0000313" key="6">
    <source>
        <dbReference type="EMBL" id="MDQ0509677.1"/>
    </source>
</evidence>
<dbReference type="SUPFAM" id="SSF46785">
    <property type="entry name" value="Winged helix' DNA-binding domain"/>
    <property type="match status" value="1"/>
</dbReference>
<dbReference type="EMBL" id="JAUSVR010000001">
    <property type="protein sequence ID" value="MDQ0509677.1"/>
    <property type="molecule type" value="Genomic_DNA"/>
</dbReference>
<keyword evidence="1" id="KW-0805">Transcription regulation</keyword>
<organism evidence="6 7">
    <name type="scientific">Ancylobacter amanitiformis</name>
    <dbReference type="NCBI Taxonomy" id="217069"/>
    <lineage>
        <taxon>Bacteria</taxon>
        <taxon>Pseudomonadati</taxon>
        <taxon>Pseudomonadota</taxon>
        <taxon>Alphaproteobacteria</taxon>
        <taxon>Hyphomicrobiales</taxon>
        <taxon>Xanthobacteraceae</taxon>
        <taxon>Ancylobacter</taxon>
    </lineage>
</organism>
<dbReference type="InterPro" id="IPR000835">
    <property type="entry name" value="HTH_MarR-typ"/>
</dbReference>
<keyword evidence="3" id="KW-0804">Transcription</keyword>
<dbReference type="InterPro" id="IPR039422">
    <property type="entry name" value="MarR/SlyA-like"/>
</dbReference>
<evidence type="ECO:0000256" key="3">
    <source>
        <dbReference type="ARBA" id="ARBA00023163"/>
    </source>
</evidence>
<dbReference type="PANTHER" id="PTHR33164">
    <property type="entry name" value="TRANSCRIPTIONAL REGULATOR, MARR FAMILY"/>
    <property type="match status" value="1"/>
</dbReference>
<dbReference type="PROSITE" id="PS01117">
    <property type="entry name" value="HTH_MARR_1"/>
    <property type="match status" value="1"/>
</dbReference>
<evidence type="ECO:0000256" key="2">
    <source>
        <dbReference type="ARBA" id="ARBA00023125"/>
    </source>
</evidence>
<keyword evidence="2 6" id="KW-0238">DNA-binding</keyword>
<dbReference type="PANTHER" id="PTHR33164:SF44">
    <property type="entry name" value="TRANSCRIPTIONAL REGULATORY PROTEIN"/>
    <property type="match status" value="1"/>
</dbReference>
<dbReference type="SMART" id="SM00347">
    <property type="entry name" value="HTH_MARR"/>
    <property type="match status" value="1"/>
</dbReference>
<feature type="compositionally biased region" description="Polar residues" evidence="4">
    <location>
        <begin position="1"/>
        <end position="10"/>
    </location>
</feature>
<accession>A0ABU0LLV0</accession>
<feature type="compositionally biased region" description="Basic and acidic residues" evidence="4">
    <location>
        <begin position="177"/>
        <end position="190"/>
    </location>
</feature>
<feature type="domain" description="HTH marR-type" evidence="5">
    <location>
        <begin position="37"/>
        <end position="172"/>
    </location>
</feature>
<dbReference type="PROSITE" id="PS50995">
    <property type="entry name" value="HTH_MARR_2"/>
    <property type="match status" value="1"/>
</dbReference>
<protein>
    <submittedName>
        <fullName evidence="6">DNA-binding MarR family transcriptional regulator</fullName>
    </submittedName>
</protein>